<sequence>MKSKDIFTVNRRVMVFIILGLCLVDILFCIIVSNKFNHPECQRLPSYDYSTLKLWINQIEKSNGYKIVVLGDSVVHGDAVKYTCDTLPAYISKELNELLPDKNIRVFNIGIAGAAPAEVYFILNALESIHVDLFIYDINLGWFSRTKPLEHLSLLEFNNNLSSEQLHLLGLDPLVSTISPIEKWLSRNILNHWKVYDQRILLNYWLFGKPLREKLQDAKRDPSLLLPFSENKLPEILEMRAPWKEKKWEGKLDPTKGRVGSFYLNNSNKQWLFYKMLLDYIKDKEIQAVFFITPRNHELLECYDMIDKPNYINNLSIIINEAKNKTIPVLNYDSAIPFDYFSDTVHLLPEGNKILASSISHDLIEKGYIKR</sequence>
<keyword evidence="1" id="KW-0472">Membrane</keyword>
<proteinExistence type="predicted"/>
<reference evidence="3" key="1">
    <citation type="journal article" date="2008" name="Genome Res.">
        <title>The genome of Pelotomaculum thermopropionicum reveals niche-associated evolution in anaerobic microbiota.</title>
        <authorList>
            <person name="Kosaka T."/>
            <person name="Kato S."/>
            <person name="Shimoyama T."/>
            <person name="Ishii S."/>
            <person name="Abe T."/>
            <person name="Watanabe K."/>
        </authorList>
    </citation>
    <scope>NUCLEOTIDE SEQUENCE [LARGE SCALE GENOMIC DNA]</scope>
    <source>
        <strain evidence="3">DSM 13744 / JCM 10971 / SI</strain>
    </source>
</reference>
<evidence type="ECO:0000256" key="1">
    <source>
        <dbReference type="SAM" id="Phobius"/>
    </source>
</evidence>
<dbReference type="Proteomes" id="UP000006556">
    <property type="component" value="Chromosome"/>
</dbReference>
<gene>
    <name evidence="2" type="ordered locus">PTH_1215</name>
</gene>
<dbReference type="eggNOG" id="ENOG50330P7">
    <property type="taxonomic scope" value="Bacteria"/>
</dbReference>
<evidence type="ECO:0000313" key="3">
    <source>
        <dbReference type="Proteomes" id="UP000006556"/>
    </source>
</evidence>
<keyword evidence="3" id="KW-1185">Reference proteome</keyword>
<name>A5D2X4_PELTS</name>
<protein>
    <submittedName>
        <fullName evidence="2">Uncharacterized protein</fullName>
    </submittedName>
</protein>
<dbReference type="EMBL" id="AP009389">
    <property type="protein sequence ID" value="BAF59396.1"/>
    <property type="molecule type" value="Genomic_DNA"/>
</dbReference>
<keyword evidence="1" id="KW-0812">Transmembrane</keyword>
<dbReference type="HOGENOM" id="CLU_707739_0_0_9"/>
<dbReference type="SUPFAM" id="SSF52266">
    <property type="entry name" value="SGNH hydrolase"/>
    <property type="match status" value="1"/>
</dbReference>
<dbReference type="KEGG" id="pth:PTH_1215"/>
<dbReference type="STRING" id="370438.PTH_1215"/>
<evidence type="ECO:0000313" key="2">
    <source>
        <dbReference type="EMBL" id="BAF59396.1"/>
    </source>
</evidence>
<feature type="transmembrane region" description="Helical" evidence="1">
    <location>
        <begin position="12"/>
        <end position="33"/>
    </location>
</feature>
<keyword evidence="1" id="KW-1133">Transmembrane helix</keyword>
<dbReference type="AlphaFoldDB" id="A5D2X4"/>
<organism evidence="2 3">
    <name type="scientific">Pelotomaculum thermopropionicum (strain DSM 13744 / JCM 10971 / SI)</name>
    <dbReference type="NCBI Taxonomy" id="370438"/>
    <lineage>
        <taxon>Bacteria</taxon>
        <taxon>Bacillati</taxon>
        <taxon>Bacillota</taxon>
        <taxon>Clostridia</taxon>
        <taxon>Eubacteriales</taxon>
        <taxon>Desulfotomaculaceae</taxon>
        <taxon>Pelotomaculum</taxon>
    </lineage>
</organism>
<accession>A5D2X4</accession>